<dbReference type="Proteomes" id="UP001056730">
    <property type="component" value="Plasmid p1"/>
</dbReference>
<dbReference type="AlphaFoldDB" id="A0A9Q8Y4Y8"/>
<dbReference type="RefSeq" id="WP_252175965.1">
    <property type="nucleotide sequence ID" value="NZ_CP086396.1"/>
</dbReference>
<dbReference type="KEGG" id="lfo:LMK00_11670"/>
<protein>
    <submittedName>
        <fullName evidence="2">Uncharacterized protein</fullName>
    </submittedName>
</protein>
<dbReference type="EMBL" id="CP086396">
    <property type="protein sequence ID" value="USJ21575.1"/>
    <property type="molecule type" value="Genomic_DNA"/>
</dbReference>
<accession>A0A9Q8Y4Y8</accession>
<organism evidence="2 3">
    <name type="scientific">Lactococcus formosensis</name>
    <dbReference type="NCBI Taxonomy" id="1281486"/>
    <lineage>
        <taxon>Bacteria</taxon>
        <taxon>Bacillati</taxon>
        <taxon>Bacillota</taxon>
        <taxon>Bacilli</taxon>
        <taxon>Lactobacillales</taxon>
        <taxon>Streptococcaceae</taxon>
        <taxon>Lactococcus</taxon>
    </lineage>
</organism>
<feature type="transmembrane region" description="Helical" evidence="1">
    <location>
        <begin position="6"/>
        <end position="24"/>
    </location>
</feature>
<sequence>MKTGKIIIGVVSLVALGIITTTVVKPLSFTSRESENKLETSSQSNMNFTIKHLIEFYSESPDGIHPNPYTWNDFLEMYDGCDDDSPILALPDGGFSTGTSDYKGDGSIKISDKEGNPNVVGNMITDPKATTFGEAKQALRKYVFKNE</sequence>
<name>A0A9Q8Y4Y8_9LACT</name>
<keyword evidence="1" id="KW-0472">Membrane</keyword>
<evidence type="ECO:0000313" key="2">
    <source>
        <dbReference type="EMBL" id="USJ21575.1"/>
    </source>
</evidence>
<proteinExistence type="predicted"/>
<evidence type="ECO:0000256" key="1">
    <source>
        <dbReference type="SAM" id="Phobius"/>
    </source>
</evidence>
<evidence type="ECO:0000313" key="3">
    <source>
        <dbReference type="Proteomes" id="UP001056730"/>
    </source>
</evidence>
<keyword evidence="2" id="KW-0614">Plasmid</keyword>
<geneLocation type="plasmid" evidence="2 3">
    <name>p1</name>
</geneLocation>
<gene>
    <name evidence="2" type="ORF">LMK00_11670</name>
</gene>
<keyword evidence="1" id="KW-1133">Transmembrane helix</keyword>
<keyword evidence="1" id="KW-0812">Transmembrane</keyword>
<reference evidence="2" key="1">
    <citation type="journal article" date="2022" name="Front. Microbiol.">
        <title>Feed Insects as a Reservoir of Granadaene-Producing Lactococci.</title>
        <authorList>
            <person name="Neuzil-Bunesova V."/>
            <person name="Ramirez Garcia A."/>
            <person name="Modrackova N."/>
            <person name="Makovska M."/>
            <person name="Sabolova M."/>
            <person name="Sproer C."/>
            <person name="Bunk B."/>
            <person name="Blom J."/>
            <person name="Schwab C."/>
        </authorList>
    </citation>
    <scope>NUCLEOTIDE SEQUENCE</scope>
    <source>
        <strain evidence="2">I4/6O</strain>
    </source>
</reference>